<dbReference type="AlphaFoldDB" id="A0A5J4KCG1"/>
<protein>
    <submittedName>
        <fullName evidence="1">Uncharacterized protein</fullName>
    </submittedName>
</protein>
<reference evidence="1 2" key="1">
    <citation type="submission" date="2019-10" db="EMBL/GenBank/DDBJ databases">
        <title>Dictyobacter vulcani sp. nov., within the class Ktedonobacteria, isolated from soil of volcanic Mt. Zao.</title>
        <authorList>
            <person name="Zheng Y."/>
            <person name="Wang C.M."/>
            <person name="Sakai Y."/>
            <person name="Abe K."/>
            <person name="Yokota A."/>
            <person name="Yabe S."/>
        </authorList>
    </citation>
    <scope>NUCLEOTIDE SEQUENCE [LARGE SCALE GENOMIC DNA]</scope>
    <source>
        <strain evidence="1 2">W12</strain>
    </source>
</reference>
<sequence>MIQIEKEKSPYTRAINLGGLTTGTSASSERLRESVLSSALEFSCGSSSFLTGNTFLSQRDFRKVFERTVSDTLADISKLVTLQSVKHNYDALPPTWDSVAHAHSWIQQLLWDIMSLRKEWIKPNVTASEDGEVVFEWWNKEKKLTIYIDDRHAEYIKVWGININSEMSDGSADSISTCQSLWLWLIS</sequence>
<dbReference type="EMBL" id="BKZW01000001">
    <property type="protein sequence ID" value="GER86534.1"/>
    <property type="molecule type" value="Genomic_DNA"/>
</dbReference>
<dbReference type="Proteomes" id="UP000326912">
    <property type="component" value="Unassembled WGS sequence"/>
</dbReference>
<evidence type="ECO:0000313" key="1">
    <source>
        <dbReference type="EMBL" id="GER86534.1"/>
    </source>
</evidence>
<organism evidence="1 2">
    <name type="scientific">Dictyobacter vulcani</name>
    <dbReference type="NCBI Taxonomy" id="2607529"/>
    <lineage>
        <taxon>Bacteria</taxon>
        <taxon>Bacillati</taxon>
        <taxon>Chloroflexota</taxon>
        <taxon>Ktedonobacteria</taxon>
        <taxon>Ktedonobacterales</taxon>
        <taxon>Dictyobacteraceae</taxon>
        <taxon>Dictyobacter</taxon>
    </lineage>
</organism>
<evidence type="ECO:0000313" key="2">
    <source>
        <dbReference type="Proteomes" id="UP000326912"/>
    </source>
</evidence>
<gene>
    <name evidence="1" type="ORF">KDW_06960</name>
</gene>
<keyword evidence="2" id="KW-1185">Reference proteome</keyword>
<name>A0A5J4KCG1_9CHLR</name>
<comment type="caution">
    <text evidence="1">The sequence shown here is derived from an EMBL/GenBank/DDBJ whole genome shotgun (WGS) entry which is preliminary data.</text>
</comment>
<proteinExistence type="predicted"/>
<dbReference type="RefSeq" id="WP_151754651.1">
    <property type="nucleotide sequence ID" value="NZ_BKZW01000001.1"/>
</dbReference>
<accession>A0A5J4KCG1</accession>